<protein>
    <recommendedName>
        <fullName evidence="2">HNH nuclease domain-containing protein</fullName>
    </recommendedName>
</protein>
<dbReference type="InterPro" id="IPR003615">
    <property type="entry name" value="HNH_nuc"/>
</dbReference>
<reference evidence="3 4" key="1">
    <citation type="submission" date="2018-11" db="EMBL/GenBank/DDBJ databases">
        <title>Sequencing the genomes of 1000 actinobacteria strains.</title>
        <authorList>
            <person name="Klenk H.-P."/>
        </authorList>
    </citation>
    <scope>NUCLEOTIDE SEQUENCE [LARGE SCALE GENOMIC DNA]</scope>
    <source>
        <strain evidence="3 4">DSM 15700</strain>
    </source>
</reference>
<feature type="domain" description="HNH nuclease" evidence="2">
    <location>
        <begin position="399"/>
        <end position="464"/>
    </location>
</feature>
<proteinExistence type="predicted"/>
<gene>
    <name evidence="3" type="ORF">EDD34_3927</name>
</gene>
<evidence type="ECO:0000256" key="1">
    <source>
        <dbReference type="SAM" id="MobiDB-lite"/>
    </source>
</evidence>
<accession>A0A3N4ZCP4</accession>
<dbReference type="EMBL" id="RKQZ01000001">
    <property type="protein sequence ID" value="RPF23242.1"/>
    <property type="molecule type" value="Genomic_DNA"/>
</dbReference>
<feature type="region of interest" description="Disordered" evidence="1">
    <location>
        <begin position="511"/>
        <end position="542"/>
    </location>
</feature>
<name>A0A3N4ZCP4_9MICO</name>
<comment type="caution">
    <text evidence="3">The sequence shown here is derived from an EMBL/GenBank/DDBJ whole genome shotgun (WGS) entry which is preliminary data.</text>
</comment>
<dbReference type="SMART" id="SM00507">
    <property type="entry name" value="HNHc"/>
    <property type="match status" value="1"/>
</dbReference>
<keyword evidence="4" id="KW-1185">Reference proteome</keyword>
<dbReference type="Proteomes" id="UP000280501">
    <property type="component" value="Unassembled WGS sequence"/>
</dbReference>
<sequence length="542" mass="56936">MRAEREFPGESCAPEDLDRLAPGVGLAAALEELARTGGEPSLDALSDEELRTVIAGWERVVSWARAAQAQAAAELVARTDGVLARDSAAGEIAGRLQVTTGEAWQIAMRGEGCGIHRQLSQALAAGRIDAKKADTFLRAGADLTVAERGEAIAELLPAAPWHTWKWISEQLNARAATLHGRKARRRDLLDRCNVWAEQAGPGRGRIVADLPVTDAAMTFNAVQAAARSLKDTPGETRPLGALRAAAFTALVTGNVVLPCLEAGENDDVAGGEVASEPPRLVEPVLDTDLIPVPGVPDDPCGLRLTAPAPGPGSAADVTVAAGTRLRVIDVPATVNVTVPATMLLDPDDATPGVLEGLGPIPAEDAARIAADATWRRLLTDPVAGVLTDYSSRTYAPGVTLRAAVTARDRTCRFPGCDRPATVGGRAALDLDHIEAFDHDHRYQPGEPGQTRANNLHPLCRKHHNLKTHANWRVTRDPGTGVTRWTAPAGATAVVGPAVVDPVIRYGLAHGMTLAEPPGRPTTPSGRASEENEESPASGPPPF</sequence>
<evidence type="ECO:0000313" key="3">
    <source>
        <dbReference type="EMBL" id="RPF23242.1"/>
    </source>
</evidence>
<dbReference type="CDD" id="cd00085">
    <property type="entry name" value="HNHc"/>
    <property type="match status" value="1"/>
</dbReference>
<dbReference type="AlphaFoldDB" id="A0A3N4ZCP4"/>
<evidence type="ECO:0000313" key="4">
    <source>
        <dbReference type="Proteomes" id="UP000280501"/>
    </source>
</evidence>
<evidence type="ECO:0000259" key="2">
    <source>
        <dbReference type="SMART" id="SM00507"/>
    </source>
</evidence>
<organism evidence="3 4">
    <name type="scientific">Myceligenerans xiligouense</name>
    <dbReference type="NCBI Taxonomy" id="253184"/>
    <lineage>
        <taxon>Bacteria</taxon>
        <taxon>Bacillati</taxon>
        <taxon>Actinomycetota</taxon>
        <taxon>Actinomycetes</taxon>
        <taxon>Micrococcales</taxon>
        <taxon>Promicromonosporaceae</taxon>
        <taxon>Myceligenerans</taxon>
    </lineage>
</organism>